<sequence>MQDAVEVSGIDVAGIQISQFRETFLTKVLLSSQLMVCHNGIGCHFTAGSGCGWNGNNRNGPEILHVEGFAGRDPAMTKQYADCLGCING</sequence>
<protein>
    <submittedName>
        <fullName evidence="1">Uncharacterized protein</fullName>
    </submittedName>
</protein>
<accession>A0A645E7N3</accession>
<proteinExistence type="predicted"/>
<evidence type="ECO:0000313" key="1">
    <source>
        <dbReference type="EMBL" id="MPM97760.1"/>
    </source>
</evidence>
<dbReference type="EMBL" id="VSSQ01043984">
    <property type="protein sequence ID" value="MPM97760.1"/>
    <property type="molecule type" value="Genomic_DNA"/>
</dbReference>
<comment type="caution">
    <text evidence="1">The sequence shown here is derived from an EMBL/GenBank/DDBJ whole genome shotgun (WGS) entry which is preliminary data.</text>
</comment>
<organism evidence="1">
    <name type="scientific">bioreactor metagenome</name>
    <dbReference type="NCBI Taxonomy" id="1076179"/>
    <lineage>
        <taxon>unclassified sequences</taxon>
        <taxon>metagenomes</taxon>
        <taxon>ecological metagenomes</taxon>
    </lineage>
</organism>
<name>A0A645E7N3_9ZZZZ</name>
<reference evidence="1" key="1">
    <citation type="submission" date="2019-08" db="EMBL/GenBank/DDBJ databases">
        <authorList>
            <person name="Kucharzyk K."/>
            <person name="Murdoch R.W."/>
            <person name="Higgins S."/>
            <person name="Loffler F."/>
        </authorList>
    </citation>
    <scope>NUCLEOTIDE SEQUENCE</scope>
</reference>
<gene>
    <name evidence="1" type="ORF">SDC9_144937</name>
</gene>
<dbReference type="AlphaFoldDB" id="A0A645E7N3"/>